<dbReference type="AlphaFoldDB" id="A0A3B0MSP4"/>
<proteinExistence type="predicted"/>
<protein>
    <submittedName>
        <fullName evidence="3">Uncharacterized protein</fullName>
    </submittedName>
</protein>
<keyword evidence="1" id="KW-0472">Membrane</keyword>
<keyword evidence="1" id="KW-0812">Transmembrane</keyword>
<evidence type="ECO:0000313" key="3">
    <source>
        <dbReference type="EMBL" id="SVP92522.1"/>
    </source>
</evidence>
<organism evidence="3">
    <name type="scientific">Theileria annulata</name>
    <dbReference type="NCBI Taxonomy" id="5874"/>
    <lineage>
        <taxon>Eukaryota</taxon>
        <taxon>Sar</taxon>
        <taxon>Alveolata</taxon>
        <taxon>Apicomplexa</taxon>
        <taxon>Aconoidasida</taxon>
        <taxon>Piroplasmida</taxon>
        <taxon>Theileriidae</taxon>
        <taxon>Theileria</taxon>
    </lineage>
</organism>
<dbReference type="EMBL" id="UIVT01000003">
    <property type="protein sequence ID" value="SVP93326.1"/>
    <property type="molecule type" value="Genomic_DNA"/>
</dbReference>
<feature type="chain" id="PRO_5036076030" evidence="2">
    <location>
        <begin position="25"/>
        <end position="307"/>
    </location>
</feature>
<dbReference type="VEuPathDB" id="PiroplasmaDB:TA05495"/>
<gene>
    <name evidence="4" type="ORF">TAT_000231700</name>
    <name evidence="3" type="ORF">TAV_000231800</name>
</gene>
<accession>A0A3B0MSP4</accession>
<name>A0A3B0MSP4_THEAN</name>
<keyword evidence="2" id="KW-0732">Signal</keyword>
<evidence type="ECO:0000313" key="4">
    <source>
        <dbReference type="EMBL" id="SVP93326.1"/>
    </source>
</evidence>
<evidence type="ECO:0000256" key="2">
    <source>
        <dbReference type="SAM" id="SignalP"/>
    </source>
</evidence>
<reference evidence="3" key="1">
    <citation type="submission" date="2018-07" db="EMBL/GenBank/DDBJ databases">
        <authorList>
            <person name="Quirk P.G."/>
            <person name="Krulwich T.A."/>
        </authorList>
    </citation>
    <scope>NUCLEOTIDE SEQUENCE</scope>
    <source>
        <strain evidence="3">Anand</strain>
    </source>
</reference>
<feature type="transmembrane region" description="Helical" evidence="1">
    <location>
        <begin position="237"/>
        <end position="260"/>
    </location>
</feature>
<evidence type="ECO:0000256" key="1">
    <source>
        <dbReference type="SAM" id="Phobius"/>
    </source>
</evidence>
<feature type="signal peptide" evidence="2">
    <location>
        <begin position="1"/>
        <end position="24"/>
    </location>
</feature>
<sequence>MGVGIISLLILFGFLLNSRKFVGALYGRSNVAVDSLNYDPNLLSLLQMEQSLDLDDDDDLDYFKSSFLEHSSKQSSVLQNDWEDESFLEEEDLGDEAWEDTQESFLQDDDSDVFDDSFLEDESTQESSDKMEAPDDWELGESLLQTGAYYGKSVASPSTFGSLIQLHNYETDPMNFLQDETLLLMSDEDQGDMDLGDEGKKGNVKAFVLKSDNDEVENEVGELLEESRYEKLMSTLWAYKVWLAVVVVLLVIALVVKFFFYDRFKKFKTDVSNRFENMNKVFVEKFNGVFRKSQSQTQAEETPLLSA</sequence>
<dbReference type="EMBL" id="UIVS01000003">
    <property type="protein sequence ID" value="SVP92522.1"/>
    <property type="molecule type" value="Genomic_DNA"/>
</dbReference>
<keyword evidence="1" id="KW-1133">Transmembrane helix</keyword>